<evidence type="ECO:0000256" key="2">
    <source>
        <dbReference type="SAM" id="Phobius"/>
    </source>
</evidence>
<dbReference type="GeneID" id="94425231"/>
<evidence type="ECO:0000313" key="4">
    <source>
        <dbReference type="EMBL" id="PHJ24331.1"/>
    </source>
</evidence>
<dbReference type="Proteomes" id="UP000221165">
    <property type="component" value="Unassembled WGS sequence"/>
</dbReference>
<keyword evidence="2" id="KW-1133">Transmembrane helix</keyword>
<evidence type="ECO:0000256" key="3">
    <source>
        <dbReference type="SAM" id="SignalP"/>
    </source>
</evidence>
<feature type="transmembrane region" description="Helical" evidence="2">
    <location>
        <begin position="88"/>
        <end position="106"/>
    </location>
</feature>
<dbReference type="VEuPathDB" id="ToxoDB:CSUI_001817"/>
<feature type="non-terminal residue" evidence="4">
    <location>
        <position position="138"/>
    </location>
</feature>
<organism evidence="4 5">
    <name type="scientific">Cystoisospora suis</name>
    <dbReference type="NCBI Taxonomy" id="483139"/>
    <lineage>
        <taxon>Eukaryota</taxon>
        <taxon>Sar</taxon>
        <taxon>Alveolata</taxon>
        <taxon>Apicomplexa</taxon>
        <taxon>Conoidasida</taxon>
        <taxon>Coccidia</taxon>
        <taxon>Eucoccidiorida</taxon>
        <taxon>Eimeriorina</taxon>
        <taxon>Sarcocystidae</taxon>
        <taxon>Cystoisospora</taxon>
    </lineage>
</organism>
<keyword evidence="2" id="KW-0812">Transmembrane</keyword>
<evidence type="ECO:0008006" key="6">
    <source>
        <dbReference type="Google" id="ProtNLM"/>
    </source>
</evidence>
<feature type="chain" id="PRO_5012519126" description="Transmembrane protein" evidence="3">
    <location>
        <begin position="20"/>
        <end position="138"/>
    </location>
</feature>
<protein>
    <recommendedName>
        <fullName evidence="6">Transmembrane protein</fullName>
    </recommendedName>
</protein>
<keyword evidence="3" id="KW-0732">Signal</keyword>
<proteinExistence type="predicted"/>
<name>A0A2C6KJV7_9APIC</name>
<dbReference type="EMBL" id="MIGC01000725">
    <property type="protein sequence ID" value="PHJ24331.1"/>
    <property type="molecule type" value="Genomic_DNA"/>
</dbReference>
<sequence length="138" mass="14526">MKTAAVFLLLGALWATAGPLRFEAQTQNDAIVCVSAARAPARTAFRAGSPAAHVPEDEPEPRTAVVRRKNSRAPTSRKSRPLSRPGKLVAVVGAAAGLFFSAMALWKCRTAVFGARRSQAVVTGPAASRRLADNAECV</sequence>
<comment type="caution">
    <text evidence="4">The sequence shown here is derived from an EMBL/GenBank/DDBJ whole genome shotgun (WGS) entry which is preliminary data.</text>
</comment>
<evidence type="ECO:0000256" key="1">
    <source>
        <dbReference type="SAM" id="MobiDB-lite"/>
    </source>
</evidence>
<gene>
    <name evidence="4" type="ORF">CSUI_001817</name>
</gene>
<keyword evidence="5" id="KW-1185">Reference proteome</keyword>
<keyword evidence="2" id="KW-0472">Membrane</keyword>
<accession>A0A2C6KJV7</accession>
<feature type="region of interest" description="Disordered" evidence="1">
    <location>
        <begin position="46"/>
        <end position="84"/>
    </location>
</feature>
<reference evidence="4 5" key="1">
    <citation type="journal article" date="2017" name="Int. J. Parasitol.">
        <title>The genome of the protozoan parasite Cystoisospora suis and a reverse vaccinology approach to identify vaccine candidates.</title>
        <authorList>
            <person name="Palmieri N."/>
            <person name="Shrestha A."/>
            <person name="Ruttkowski B."/>
            <person name="Beck T."/>
            <person name="Vogl C."/>
            <person name="Tomley F."/>
            <person name="Blake D.P."/>
            <person name="Joachim A."/>
        </authorList>
    </citation>
    <scope>NUCLEOTIDE SEQUENCE [LARGE SCALE GENOMIC DNA]</scope>
    <source>
        <strain evidence="4 5">Wien I</strain>
    </source>
</reference>
<feature type="compositionally biased region" description="Basic residues" evidence="1">
    <location>
        <begin position="65"/>
        <end position="81"/>
    </location>
</feature>
<evidence type="ECO:0000313" key="5">
    <source>
        <dbReference type="Proteomes" id="UP000221165"/>
    </source>
</evidence>
<dbReference type="AlphaFoldDB" id="A0A2C6KJV7"/>
<dbReference type="RefSeq" id="XP_067926004.1">
    <property type="nucleotide sequence ID" value="XM_068062020.1"/>
</dbReference>
<feature type="signal peptide" evidence="3">
    <location>
        <begin position="1"/>
        <end position="19"/>
    </location>
</feature>